<gene>
    <name evidence="1" type="ORF">CANTEDRAFT_113397</name>
</gene>
<protein>
    <submittedName>
        <fullName evidence="1">Uncharacterized protein</fullName>
    </submittedName>
</protein>
<proteinExistence type="predicted"/>
<organism evidence="2">
    <name type="scientific">Candida tenuis (strain ATCC 10573 / BCRC 21748 / CBS 615 / JCM 9827 / NBRC 10315 / NRRL Y-1498 / VKM Y-70)</name>
    <name type="common">Yeast</name>
    <name type="synonym">Yamadazyma tenuis</name>
    <dbReference type="NCBI Taxonomy" id="590646"/>
    <lineage>
        <taxon>Eukaryota</taxon>
        <taxon>Fungi</taxon>
        <taxon>Dikarya</taxon>
        <taxon>Ascomycota</taxon>
        <taxon>Saccharomycotina</taxon>
        <taxon>Pichiomycetes</taxon>
        <taxon>Debaryomycetaceae</taxon>
        <taxon>Yamadazyma</taxon>
    </lineage>
</organism>
<reference evidence="1 2" key="1">
    <citation type="journal article" date="2011" name="Proc. Natl. Acad. Sci. U.S.A.">
        <title>Comparative genomics of xylose-fermenting fungi for enhanced biofuel production.</title>
        <authorList>
            <person name="Wohlbach D.J."/>
            <person name="Kuo A."/>
            <person name="Sato T.K."/>
            <person name="Potts K.M."/>
            <person name="Salamov A.A."/>
            <person name="LaButti K.M."/>
            <person name="Sun H."/>
            <person name="Clum A."/>
            <person name="Pangilinan J.L."/>
            <person name="Lindquist E.A."/>
            <person name="Lucas S."/>
            <person name="Lapidus A."/>
            <person name="Jin M."/>
            <person name="Gunawan C."/>
            <person name="Balan V."/>
            <person name="Dale B.E."/>
            <person name="Jeffries T.W."/>
            <person name="Zinkel R."/>
            <person name="Barry K.W."/>
            <person name="Grigoriev I.V."/>
            <person name="Gasch A.P."/>
        </authorList>
    </citation>
    <scope>NUCLEOTIDE SEQUENCE [LARGE SCALE GENOMIC DNA]</scope>
    <source>
        <strain evidence="2">ATCC 10573 / BCRC 21748 / CBS 615 / JCM 9827 / NBRC 10315 / NRRL Y-1498 / VKM Y-70</strain>
    </source>
</reference>
<dbReference type="EMBL" id="GL996515">
    <property type="protein sequence ID" value="EGV64616.1"/>
    <property type="molecule type" value="Genomic_DNA"/>
</dbReference>
<dbReference type="AlphaFoldDB" id="G3B286"/>
<sequence length="62" mass="6943">MDSYLVVSSIDRIKLSIFQIDFASQQDMPVPAAVESSARSPVKVSNKLSVPQEHDFYSKKNL</sequence>
<dbReference type="Proteomes" id="UP000000707">
    <property type="component" value="Unassembled WGS sequence"/>
</dbReference>
<evidence type="ECO:0000313" key="2">
    <source>
        <dbReference type="Proteomes" id="UP000000707"/>
    </source>
</evidence>
<accession>G3B286</accession>
<name>G3B286_CANTC</name>
<evidence type="ECO:0000313" key="1">
    <source>
        <dbReference type="EMBL" id="EGV64616.1"/>
    </source>
</evidence>
<dbReference type="HOGENOM" id="CLU_2903987_0_0_1"/>
<keyword evidence="2" id="KW-1185">Reference proteome</keyword>